<comment type="caution">
    <text evidence="1">The sequence shown here is derived from an EMBL/GenBank/DDBJ whole genome shotgun (WGS) entry which is preliminary data.</text>
</comment>
<dbReference type="EMBL" id="BART01015630">
    <property type="protein sequence ID" value="GAG86983.1"/>
    <property type="molecule type" value="Genomic_DNA"/>
</dbReference>
<gene>
    <name evidence="1" type="ORF">S01H4_30307</name>
</gene>
<accession>X1BS29</accession>
<reference evidence="1" key="1">
    <citation type="journal article" date="2014" name="Front. Microbiol.">
        <title>High frequency of phylogenetically diverse reductive dehalogenase-homologous genes in deep subseafloor sedimentary metagenomes.</title>
        <authorList>
            <person name="Kawai M."/>
            <person name="Futagami T."/>
            <person name="Toyoda A."/>
            <person name="Takaki Y."/>
            <person name="Nishi S."/>
            <person name="Hori S."/>
            <person name="Arai W."/>
            <person name="Tsubouchi T."/>
            <person name="Morono Y."/>
            <person name="Uchiyama I."/>
            <person name="Ito T."/>
            <person name="Fujiyama A."/>
            <person name="Inagaki F."/>
            <person name="Takami H."/>
        </authorList>
    </citation>
    <scope>NUCLEOTIDE SEQUENCE</scope>
    <source>
        <strain evidence="1">Expedition CK06-06</strain>
    </source>
</reference>
<name>X1BS29_9ZZZZ</name>
<organism evidence="1">
    <name type="scientific">marine sediment metagenome</name>
    <dbReference type="NCBI Taxonomy" id="412755"/>
    <lineage>
        <taxon>unclassified sequences</taxon>
        <taxon>metagenomes</taxon>
        <taxon>ecological metagenomes</taxon>
    </lineage>
</organism>
<proteinExistence type="predicted"/>
<dbReference type="AlphaFoldDB" id="X1BS29"/>
<sequence>EYAKLYKKLRTDGLKPSDAIIKAHEILAFGA</sequence>
<evidence type="ECO:0000313" key="1">
    <source>
        <dbReference type="EMBL" id="GAG86983.1"/>
    </source>
</evidence>
<feature type="non-terminal residue" evidence="1">
    <location>
        <position position="1"/>
    </location>
</feature>
<protein>
    <submittedName>
        <fullName evidence="1">Uncharacterized protein</fullName>
    </submittedName>
</protein>